<feature type="transmembrane region" description="Helical" evidence="1">
    <location>
        <begin position="12"/>
        <end position="33"/>
    </location>
</feature>
<feature type="transmembrane region" description="Helical" evidence="1">
    <location>
        <begin position="214"/>
        <end position="234"/>
    </location>
</feature>
<sequence length="351" mass="38702">MWVRYNMAPWWARWLVTSAWMALWFLLFCWAVIQPRHHWWTPWPMWVVIAGLAGFGLLAAVPITLLTQPVVNTYAAVLNGLTRPQRAAVARALRSEPVPVDPTVLTAAVRASDLAGAYRSRVTPARRRLGWVLIGIFAIALPVLEFLADRPQLALLYLALALVILALQAGPEWIRRRREPHLVRLRAAAAADPQVAAAVAQAVSPAVPTARERWLRVGLVVILAVGAGVAVGFLSHASGRDCRTATAAARYISDHEDLLDPRRIEPGGPDLAEYRAWSDRLQRYPSQVSTPDIARQLQRIADLSADAVSVVEHARTPAAANDTTGILLRSYLGVVQRLVNTDTQMLEDCTR</sequence>
<dbReference type="RefSeq" id="WP_036389181.1">
    <property type="nucleotide sequence ID" value="NZ_CP081000.1"/>
</dbReference>
<keyword evidence="1" id="KW-1133">Transmembrane helix</keyword>
<dbReference type="AlphaFoldDB" id="A0A378W5D8"/>
<dbReference type="EMBL" id="UGQQ01000002">
    <property type="protein sequence ID" value="SUA27804.1"/>
    <property type="molecule type" value="Genomic_DNA"/>
</dbReference>
<reference evidence="2 3" key="1">
    <citation type="submission" date="2018-06" db="EMBL/GenBank/DDBJ databases">
        <authorList>
            <consortium name="Pathogen Informatics"/>
            <person name="Doyle S."/>
        </authorList>
    </citation>
    <scope>NUCLEOTIDE SEQUENCE [LARGE SCALE GENOMIC DNA]</scope>
    <source>
        <strain evidence="2 3">NCTC4524</strain>
    </source>
</reference>
<keyword evidence="1" id="KW-0812">Transmembrane</keyword>
<proteinExistence type="predicted"/>
<feature type="transmembrane region" description="Helical" evidence="1">
    <location>
        <begin position="129"/>
        <end position="148"/>
    </location>
</feature>
<accession>A0A378W5D8</accession>
<organism evidence="2 3">
    <name type="scientific">Mycolicibacterium senegalense</name>
    <dbReference type="NCBI Taxonomy" id="1796"/>
    <lineage>
        <taxon>Bacteria</taxon>
        <taxon>Bacillati</taxon>
        <taxon>Actinomycetota</taxon>
        <taxon>Actinomycetes</taxon>
        <taxon>Mycobacteriales</taxon>
        <taxon>Mycobacteriaceae</taxon>
        <taxon>Mycolicibacterium</taxon>
    </lineage>
</organism>
<gene>
    <name evidence="2" type="ORF">NCTC4524_03779</name>
</gene>
<evidence type="ECO:0000313" key="3">
    <source>
        <dbReference type="Proteomes" id="UP000254945"/>
    </source>
</evidence>
<name>A0A378W5D8_9MYCO</name>
<evidence type="ECO:0000313" key="2">
    <source>
        <dbReference type="EMBL" id="SUA27804.1"/>
    </source>
</evidence>
<keyword evidence="1" id="KW-0472">Membrane</keyword>
<feature type="transmembrane region" description="Helical" evidence="1">
    <location>
        <begin position="154"/>
        <end position="174"/>
    </location>
</feature>
<feature type="transmembrane region" description="Helical" evidence="1">
    <location>
        <begin position="45"/>
        <end position="66"/>
    </location>
</feature>
<evidence type="ECO:0000256" key="1">
    <source>
        <dbReference type="SAM" id="Phobius"/>
    </source>
</evidence>
<dbReference type="Proteomes" id="UP000254945">
    <property type="component" value="Unassembled WGS sequence"/>
</dbReference>
<protein>
    <submittedName>
        <fullName evidence="2">Integral membrane protein</fullName>
    </submittedName>
</protein>